<organism evidence="1 2">
    <name type="scientific">Lithospermum erythrorhizon</name>
    <name type="common">Purple gromwell</name>
    <name type="synonym">Lithospermum officinale var. erythrorhizon</name>
    <dbReference type="NCBI Taxonomy" id="34254"/>
    <lineage>
        <taxon>Eukaryota</taxon>
        <taxon>Viridiplantae</taxon>
        <taxon>Streptophyta</taxon>
        <taxon>Embryophyta</taxon>
        <taxon>Tracheophyta</taxon>
        <taxon>Spermatophyta</taxon>
        <taxon>Magnoliopsida</taxon>
        <taxon>eudicotyledons</taxon>
        <taxon>Gunneridae</taxon>
        <taxon>Pentapetalae</taxon>
        <taxon>asterids</taxon>
        <taxon>lamiids</taxon>
        <taxon>Boraginales</taxon>
        <taxon>Boraginaceae</taxon>
        <taxon>Boraginoideae</taxon>
        <taxon>Lithospermeae</taxon>
        <taxon>Lithospermum</taxon>
    </lineage>
</organism>
<evidence type="ECO:0000313" key="2">
    <source>
        <dbReference type="Proteomes" id="UP001454036"/>
    </source>
</evidence>
<dbReference type="Proteomes" id="UP001454036">
    <property type="component" value="Unassembled WGS sequence"/>
</dbReference>
<proteinExistence type="predicted"/>
<comment type="caution">
    <text evidence="1">The sequence shown here is derived from an EMBL/GenBank/DDBJ whole genome shotgun (WGS) entry which is preliminary data.</text>
</comment>
<reference evidence="1 2" key="1">
    <citation type="submission" date="2024-01" db="EMBL/GenBank/DDBJ databases">
        <title>The complete chloroplast genome sequence of Lithospermum erythrorhizon: insights into the phylogenetic relationship among Boraginaceae species and the maternal lineages of purple gromwells.</title>
        <authorList>
            <person name="Okada T."/>
            <person name="Watanabe K."/>
        </authorList>
    </citation>
    <scope>NUCLEOTIDE SEQUENCE [LARGE SCALE GENOMIC DNA]</scope>
</reference>
<accession>A0AAV3QL52</accession>
<dbReference type="AlphaFoldDB" id="A0AAV3QL52"/>
<sequence>MARFLKRWFLRLSVCLELFLIRIEYPSPVPFFSRINIVYHCLLLTALSSLPTGSISGASRHEFMSALKLSVLVEEIFLLWLGLAEETYCSAFLSCWLCLLALPLEPHGYIRASVSKMASCIATGTVMSLAIPVLANIYKGLSIVASSTSPSTSSCCFPSRYLFYWMGVDPVIVWEARGHLDKCHPGWTALRPRSKGLVARPSLVLKRKASLPMEVCSSLSGRICTEVMDNGTSHVKTDEVIPPGPEVVLVLRDGTCLGAASAEEHPACMDAEVVDTTTAAPSSIQHIESIFRNSLRVAWVELCSLVEGRSHEALLAVEESILASFKAPAEFSRPDLSYHGKKLKAIFSKARRIKKVQSKAASSKIRDKFIAARASTKEFSSKLLHEEEFVGKVHATYSRRNELPN</sequence>
<gene>
    <name evidence="1" type="ORF">LIER_18892</name>
</gene>
<name>A0AAV3QL52_LITER</name>
<evidence type="ECO:0000313" key="1">
    <source>
        <dbReference type="EMBL" id="GAA0162897.1"/>
    </source>
</evidence>
<dbReference type="EMBL" id="BAABME010004588">
    <property type="protein sequence ID" value="GAA0162897.1"/>
    <property type="molecule type" value="Genomic_DNA"/>
</dbReference>
<protein>
    <submittedName>
        <fullName evidence="1">Uncharacterized protein</fullName>
    </submittedName>
</protein>
<keyword evidence="2" id="KW-1185">Reference proteome</keyword>